<dbReference type="EMBL" id="JBBHJY010000008">
    <property type="protein sequence ID" value="MEJ6011373.1"/>
    <property type="molecule type" value="Genomic_DNA"/>
</dbReference>
<proteinExistence type="predicted"/>
<dbReference type="RefSeq" id="WP_339968551.1">
    <property type="nucleotide sequence ID" value="NZ_JBBHJY010000008.1"/>
</dbReference>
<dbReference type="Proteomes" id="UP001379235">
    <property type="component" value="Unassembled WGS sequence"/>
</dbReference>
<comment type="caution">
    <text evidence="1">The sequence shown here is derived from an EMBL/GenBank/DDBJ whole genome shotgun (WGS) entry which is preliminary data.</text>
</comment>
<name>A0ABU8SBM5_9SPHN</name>
<gene>
    <name evidence="1" type="ORF">WG900_15745</name>
</gene>
<evidence type="ECO:0000313" key="2">
    <source>
        <dbReference type="Proteomes" id="UP001379235"/>
    </source>
</evidence>
<reference evidence="1 2" key="1">
    <citation type="submission" date="2024-03" db="EMBL/GenBank/DDBJ databases">
        <authorList>
            <person name="Jo J.-H."/>
        </authorList>
    </citation>
    <scope>NUCLEOTIDE SEQUENCE [LARGE SCALE GENOMIC DNA]</scope>
    <source>
        <strain evidence="1 2">AS3R-12</strain>
    </source>
</reference>
<keyword evidence="2" id="KW-1185">Reference proteome</keyword>
<evidence type="ECO:0000313" key="1">
    <source>
        <dbReference type="EMBL" id="MEJ6011373.1"/>
    </source>
</evidence>
<accession>A0ABU8SBM5</accession>
<organism evidence="1 2">
    <name type="scientific">Novosphingobium aquae</name>
    <dbReference type="NCBI Taxonomy" id="3133435"/>
    <lineage>
        <taxon>Bacteria</taxon>
        <taxon>Pseudomonadati</taxon>
        <taxon>Pseudomonadota</taxon>
        <taxon>Alphaproteobacteria</taxon>
        <taxon>Sphingomonadales</taxon>
        <taxon>Sphingomonadaceae</taxon>
        <taxon>Novosphingobium</taxon>
    </lineage>
</organism>
<protein>
    <submittedName>
        <fullName evidence="1">Uncharacterized protein</fullName>
    </submittedName>
</protein>
<sequence length="66" mass="6979">MDLNHLYHQHQVSTMRAAAAPSRLARTQHLAAAGSFASRIRNYQIALGAEASAGWPAAMATGCAQT</sequence>